<dbReference type="EMBL" id="CAKKTJ010000128">
    <property type="protein sequence ID" value="CAH0475514.1"/>
    <property type="molecule type" value="Genomic_DNA"/>
</dbReference>
<reference evidence="2" key="1">
    <citation type="submission" date="2021-11" db="EMBL/GenBank/DDBJ databases">
        <authorList>
            <person name="Islam A."/>
            <person name="Islam S."/>
            <person name="Flora M.S."/>
            <person name="Rahman M."/>
            <person name="Ziaur R.M."/>
            <person name="Epstein J.H."/>
            <person name="Hassan M."/>
            <person name="Klassen M."/>
            <person name="Woodard K."/>
            <person name="Webb A."/>
            <person name="Webby R.J."/>
            <person name="El Zowalaty M.E."/>
        </authorList>
    </citation>
    <scope>NUCLEOTIDE SEQUENCE</scope>
    <source>
        <strain evidence="2">Pbs3</strain>
    </source>
</reference>
<dbReference type="InterPro" id="IPR008906">
    <property type="entry name" value="HATC_C_dom"/>
</dbReference>
<dbReference type="SUPFAM" id="SSF53098">
    <property type="entry name" value="Ribonuclease H-like"/>
    <property type="match status" value="1"/>
</dbReference>
<evidence type="ECO:0000313" key="3">
    <source>
        <dbReference type="Proteomes" id="UP001160483"/>
    </source>
</evidence>
<protein>
    <recommendedName>
        <fullName evidence="1">HAT C-terminal dimerisation domain-containing protein</fullName>
    </recommendedName>
</protein>
<name>A0AAU9KSY8_9STRA</name>
<accession>A0AAU9KSY8</accession>
<feature type="domain" description="HAT C-terminal dimerisation" evidence="1">
    <location>
        <begin position="523"/>
        <end position="564"/>
    </location>
</feature>
<dbReference type="InterPro" id="IPR012337">
    <property type="entry name" value="RNaseH-like_sf"/>
</dbReference>
<sequence>MDTIPANEVPEWYIAEINRRQQLFSRSKTVSMATISGYQTHVLTSTDSDFTKFGESTQMKSHFGDHNIAINKPMISKNIATMEEKVAMHFFTTMSMENLIQGKTITMACPFLLETLQMSSPEFVWPKKEKIMTQLLDQCVNKVQERVDGYLKSGVVPVTLSFEAITIRSEINDVIVRYMVHLASLEKYPMYLESVKVPSSREHQGADVEWSVRDVGRMVKKLSCPVAGCVMPCSVTGSQRIRNLLEERFPAMYFHGCLRDALWSIVRDIFTASNTTDREHSIVAPFVQDLQQFALQCKDLAIFLLNQENKAHFGEAIAISSEVIHVSVRQRLTVKEAFLAILQAEPFLDVDNVLNQLFPAALNGNTSAESSHRTNIAHLQTQLVKILRSPQFGENLRKFLEMLRPVYRLLELLGDDTDTTSLQLSEVHSSFSRLAQQFASSPLLDPEEKVVLQQLVRHHQENTLGLAHHLANLLDPVLLGRKFASGHDGKRGAKANYTDFKKFALNQKTNKAQTLVFRTLKEREKSPLQFWLDDGTKWPLLQAIACRIFVMPVCTASSRIVSEADVALQLFREKADFLTSDKLAYVRINTQTLSMAEEVGSSLVTVAQKLHRESIANDITASMVV</sequence>
<gene>
    <name evidence="2" type="ORF">PBS003_LOCUS2327</name>
</gene>
<proteinExistence type="predicted"/>
<organism evidence="2 3">
    <name type="scientific">Peronospora belbahrii</name>
    <dbReference type="NCBI Taxonomy" id="622444"/>
    <lineage>
        <taxon>Eukaryota</taxon>
        <taxon>Sar</taxon>
        <taxon>Stramenopiles</taxon>
        <taxon>Oomycota</taxon>
        <taxon>Peronosporomycetes</taxon>
        <taxon>Peronosporales</taxon>
        <taxon>Peronosporaceae</taxon>
        <taxon>Peronospora</taxon>
    </lineage>
</organism>
<dbReference type="Proteomes" id="UP001160483">
    <property type="component" value="Unassembled WGS sequence"/>
</dbReference>
<evidence type="ECO:0000259" key="1">
    <source>
        <dbReference type="Pfam" id="PF05699"/>
    </source>
</evidence>
<comment type="caution">
    <text evidence="2">The sequence shown here is derived from an EMBL/GenBank/DDBJ whole genome shotgun (WGS) entry which is preliminary data.</text>
</comment>
<dbReference type="Pfam" id="PF05699">
    <property type="entry name" value="Dimer_Tnp_hAT"/>
    <property type="match status" value="1"/>
</dbReference>
<evidence type="ECO:0000313" key="2">
    <source>
        <dbReference type="EMBL" id="CAH0475514.1"/>
    </source>
</evidence>
<dbReference type="AlphaFoldDB" id="A0AAU9KSY8"/>
<dbReference type="GO" id="GO:0046983">
    <property type="term" value="F:protein dimerization activity"/>
    <property type="evidence" value="ECO:0007669"/>
    <property type="project" value="InterPro"/>
</dbReference>